<dbReference type="InterPro" id="IPR041854">
    <property type="entry name" value="BFD-like_2Fe2S-bd_dom_sf"/>
</dbReference>
<evidence type="ECO:0000256" key="8">
    <source>
        <dbReference type="ARBA" id="ARBA00023004"/>
    </source>
</evidence>
<dbReference type="InterPro" id="IPR027467">
    <property type="entry name" value="MopterinOxRdtase_cofactor_BS"/>
</dbReference>
<evidence type="ECO:0000256" key="1">
    <source>
        <dbReference type="ARBA" id="ARBA00001942"/>
    </source>
</evidence>
<dbReference type="InterPro" id="IPR006657">
    <property type="entry name" value="MoPterin_dinucl-bd_dom"/>
</dbReference>
<dbReference type="Gene3D" id="2.40.40.20">
    <property type="match status" value="1"/>
</dbReference>
<dbReference type="InterPro" id="IPR041957">
    <property type="entry name" value="CT_Nitrate-R-NapA-like"/>
</dbReference>
<dbReference type="InterPro" id="IPR006656">
    <property type="entry name" value="Mopterin_OxRdtase"/>
</dbReference>
<evidence type="ECO:0000256" key="2">
    <source>
        <dbReference type="ARBA" id="ARBA00001966"/>
    </source>
</evidence>
<dbReference type="CDD" id="cd02754">
    <property type="entry name" value="MopB_Nitrate-R-NapA-like"/>
    <property type="match status" value="1"/>
</dbReference>
<protein>
    <submittedName>
        <fullName evidence="12">Assimilatory nitrate reductase catalytic subunit</fullName>
    </submittedName>
</protein>
<name>A0A2C9CMA2_9RHOB</name>
<evidence type="ECO:0000259" key="11">
    <source>
        <dbReference type="PROSITE" id="PS51669"/>
    </source>
</evidence>
<dbReference type="PROSITE" id="PS51669">
    <property type="entry name" value="4FE4S_MOW_BIS_MGD"/>
    <property type="match status" value="1"/>
</dbReference>
<evidence type="ECO:0000256" key="7">
    <source>
        <dbReference type="ARBA" id="ARBA00023002"/>
    </source>
</evidence>
<evidence type="ECO:0000313" key="12">
    <source>
        <dbReference type="EMBL" id="SOH92434.1"/>
    </source>
</evidence>
<gene>
    <name evidence="12" type="ORF">SAMN06273572_101281</name>
</gene>
<evidence type="ECO:0000256" key="4">
    <source>
        <dbReference type="ARBA" id="ARBA00022485"/>
    </source>
</evidence>
<dbReference type="InterPro" id="IPR007419">
    <property type="entry name" value="BFD-like_2Fe2S-bd_dom"/>
</dbReference>
<dbReference type="OrthoDB" id="9816402at2"/>
<evidence type="ECO:0000256" key="6">
    <source>
        <dbReference type="ARBA" id="ARBA00022723"/>
    </source>
</evidence>
<keyword evidence="5" id="KW-0500">Molybdenum</keyword>
<keyword evidence="4" id="KW-0004">4Fe-4S</keyword>
<dbReference type="InterPro" id="IPR050123">
    <property type="entry name" value="Prok_molybdopt-oxidoreductase"/>
</dbReference>
<dbReference type="Gene3D" id="2.20.25.90">
    <property type="entry name" value="ADC-like domains"/>
    <property type="match status" value="1"/>
</dbReference>
<evidence type="ECO:0000313" key="13">
    <source>
        <dbReference type="Proteomes" id="UP000220034"/>
    </source>
</evidence>
<dbReference type="Proteomes" id="UP000220034">
    <property type="component" value="Unassembled WGS sequence"/>
</dbReference>
<dbReference type="InterPro" id="IPR006963">
    <property type="entry name" value="Mopterin_OxRdtase_4Fe-4S_dom"/>
</dbReference>
<organism evidence="12 13">
    <name type="scientific">Pontivivens marinum</name>
    <dbReference type="NCBI Taxonomy" id="1690039"/>
    <lineage>
        <taxon>Bacteria</taxon>
        <taxon>Pseudomonadati</taxon>
        <taxon>Pseudomonadota</taxon>
        <taxon>Alphaproteobacteria</taxon>
        <taxon>Rhodobacterales</taxon>
        <taxon>Paracoccaceae</taxon>
        <taxon>Pontivivens</taxon>
    </lineage>
</organism>
<dbReference type="Gene3D" id="1.10.10.1100">
    <property type="entry name" value="BFD-like [2Fe-2S]-binding domain"/>
    <property type="match status" value="1"/>
</dbReference>
<comment type="cofactor">
    <cofactor evidence="1">
        <name>Mo-bis(molybdopterin guanine dinucleotide)</name>
        <dbReference type="ChEBI" id="CHEBI:60539"/>
    </cofactor>
</comment>
<dbReference type="GO" id="GO:0043546">
    <property type="term" value="F:molybdopterin cofactor binding"/>
    <property type="evidence" value="ECO:0007669"/>
    <property type="project" value="InterPro"/>
</dbReference>
<accession>A0A2C9CMA2</accession>
<keyword evidence="7" id="KW-0560">Oxidoreductase</keyword>
<dbReference type="SMART" id="SM00926">
    <property type="entry name" value="Molybdop_Fe4S4"/>
    <property type="match status" value="1"/>
</dbReference>
<evidence type="ECO:0000256" key="10">
    <source>
        <dbReference type="ARBA" id="ARBA00023063"/>
    </source>
</evidence>
<comment type="cofactor">
    <cofactor evidence="2">
        <name>[4Fe-4S] cluster</name>
        <dbReference type="ChEBI" id="CHEBI:49883"/>
    </cofactor>
</comment>
<keyword evidence="10" id="KW-0534">Nitrate assimilation</keyword>
<comment type="similarity">
    <text evidence="3">Belongs to the prokaryotic molybdopterin-containing oxidoreductase family. NasA/NapA/NarB subfamily.</text>
</comment>
<dbReference type="GO" id="GO:0016491">
    <property type="term" value="F:oxidoreductase activity"/>
    <property type="evidence" value="ECO:0007669"/>
    <property type="project" value="UniProtKB-KW"/>
</dbReference>
<dbReference type="SUPFAM" id="SSF53706">
    <property type="entry name" value="Formate dehydrogenase/DMSO reductase, domains 1-3"/>
    <property type="match status" value="1"/>
</dbReference>
<dbReference type="GO" id="GO:1990204">
    <property type="term" value="C:oxidoreductase complex"/>
    <property type="evidence" value="ECO:0007669"/>
    <property type="project" value="UniProtKB-ARBA"/>
</dbReference>
<dbReference type="Pfam" id="PF01568">
    <property type="entry name" value="Molydop_binding"/>
    <property type="match status" value="1"/>
</dbReference>
<feature type="domain" description="4Fe-4S Mo/W bis-MGD-type" evidence="11">
    <location>
        <begin position="4"/>
        <end position="60"/>
    </location>
</feature>
<dbReference type="PANTHER" id="PTHR43105:SF9">
    <property type="entry name" value="NADPH-FE(3+) OXIDOREDUCTASE SUBUNIT ALPHA"/>
    <property type="match status" value="1"/>
</dbReference>
<dbReference type="GO" id="GO:0051539">
    <property type="term" value="F:4 iron, 4 sulfur cluster binding"/>
    <property type="evidence" value="ECO:0007669"/>
    <property type="project" value="UniProtKB-KW"/>
</dbReference>
<dbReference type="Gene3D" id="3.40.228.10">
    <property type="entry name" value="Dimethylsulfoxide Reductase, domain 2"/>
    <property type="match status" value="1"/>
</dbReference>
<proteinExistence type="inferred from homology"/>
<dbReference type="Pfam" id="PF00384">
    <property type="entry name" value="Molybdopterin"/>
    <property type="match status" value="1"/>
</dbReference>
<reference evidence="13" key="1">
    <citation type="submission" date="2017-09" db="EMBL/GenBank/DDBJ databases">
        <authorList>
            <person name="Varghese N."/>
            <person name="Submissions S."/>
        </authorList>
    </citation>
    <scope>NUCLEOTIDE SEQUENCE [LARGE SCALE GENOMIC DNA]</scope>
    <source>
        <strain evidence="13">C7</strain>
    </source>
</reference>
<dbReference type="Pfam" id="PF04324">
    <property type="entry name" value="Fer2_BFD"/>
    <property type="match status" value="1"/>
</dbReference>
<dbReference type="GO" id="GO:0042128">
    <property type="term" value="P:nitrate assimilation"/>
    <property type="evidence" value="ECO:0007669"/>
    <property type="project" value="UniProtKB-KW"/>
</dbReference>
<dbReference type="SUPFAM" id="SSF50692">
    <property type="entry name" value="ADC-like"/>
    <property type="match status" value="1"/>
</dbReference>
<keyword evidence="8" id="KW-0408">Iron</keyword>
<dbReference type="Gene3D" id="3.40.50.740">
    <property type="match status" value="1"/>
</dbReference>
<dbReference type="InterPro" id="IPR009010">
    <property type="entry name" value="Asp_de-COase-like_dom_sf"/>
</dbReference>
<dbReference type="PROSITE" id="PS00551">
    <property type="entry name" value="MOLYBDOPTERIN_PROK_1"/>
    <property type="match status" value="1"/>
</dbReference>
<dbReference type="RefSeq" id="WP_097928013.1">
    <property type="nucleotide sequence ID" value="NZ_OCTN01000001.1"/>
</dbReference>
<dbReference type="GO" id="GO:0045333">
    <property type="term" value="P:cellular respiration"/>
    <property type="evidence" value="ECO:0007669"/>
    <property type="project" value="UniProtKB-ARBA"/>
</dbReference>
<dbReference type="EMBL" id="OCTN01000001">
    <property type="protein sequence ID" value="SOH92434.1"/>
    <property type="molecule type" value="Genomic_DNA"/>
</dbReference>
<evidence type="ECO:0000256" key="5">
    <source>
        <dbReference type="ARBA" id="ARBA00022505"/>
    </source>
</evidence>
<keyword evidence="13" id="KW-1185">Reference proteome</keyword>
<evidence type="ECO:0000256" key="9">
    <source>
        <dbReference type="ARBA" id="ARBA00023014"/>
    </source>
</evidence>
<dbReference type="PANTHER" id="PTHR43105">
    <property type="entry name" value="RESPIRATORY NITRATE REDUCTASE"/>
    <property type="match status" value="1"/>
</dbReference>
<sequence>MSGGCDIRSTCPYCGVGCGVLLRPDGDGGLQVRGDPDHPANFGKLCSKGSALGETLGMQGRLLTPQINGEAAEWDETLDLVADRFTATIAEHGPDSVAFYVSGQLLTEDYYVANKLMKGFVGSANIDTNSRLCMASTVAGHKRAFGTDTVPGTYQDLEEADLVVLVGSNLAWCHPVLHQRLLTARAKHGTRIVVIDPRRTATCDAADLHLALQPGTDVALFNHLLTQIDAAGMVAPDLDATVTGFAAALAAARVGDVSETGLSPDDIATFCKMWTRTEKVVTVFSQGVNQSSSGTDKVNAILNCHLATGRIGRPGMGPFSVTGQPNAMGGREVGGLANMLACHLDLENAAHRKTVGEFWNAAAPLPDTAGLKAVDMFRAVGDGRIKALWVIHTNPAVTMPDADAVRDAIANCPFVVVSDITGETDTARLADVLLPATGWGEKSGTVTNSDRTISRQRAALPAPGSARPDWQILTQVGQRMGWADAFSWSSPAEIFAEYAALATAALQHGRDFDISGLTGMDDAAYDALPPTRWPARAQGSQQRFFADGRYFHTDGKAKMLPLTQRAPAARTGPKYPFRLNTGRIRDQWHTMTRTARAPRLSAHLAEPFLDINPADAAAMGLQPAALVQVRSPQGRAIFRARHTDAVAAGQVFAPIHWTGETAPAARVDAVIPSANDPISGQPETKAAVVAVEPFNAAWYGFAVSAQPLTPNCTYWARVRTEQGWRMELAGLDAPDDWEQMARDLFGLQDAEIQHASDPARGTHRIAFHQEGILQAALFLSPSPVIAMRDYVAGLPGTEAPQVLSGRRPGDQPDPGPILCACLSVGVNTITTAIEKQQLLSVEAIGTALGAGTNCGSCRPEIAELLARATAQVAAE</sequence>
<keyword evidence="9" id="KW-0411">Iron-sulfur</keyword>
<dbReference type="GO" id="GO:0016020">
    <property type="term" value="C:membrane"/>
    <property type="evidence" value="ECO:0007669"/>
    <property type="project" value="TreeGrafter"/>
</dbReference>
<dbReference type="AlphaFoldDB" id="A0A2C9CMA2"/>
<dbReference type="GO" id="GO:0046872">
    <property type="term" value="F:metal ion binding"/>
    <property type="evidence" value="ECO:0007669"/>
    <property type="project" value="UniProtKB-KW"/>
</dbReference>
<dbReference type="Pfam" id="PF04879">
    <property type="entry name" value="Molybdop_Fe4S4"/>
    <property type="match status" value="1"/>
</dbReference>
<dbReference type="CDD" id="cd02791">
    <property type="entry name" value="MopB_CT_Nitrate-R-NapA-like"/>
    <property type="match status" value="1"/>
</dbReference>
<evidence type="ECO:0000256" key="3">
    <source>
        <dbReference type="ARBA" id="ARBA00008747"/>
    </source>
</evidence>
<keyword evidence="6" id="KW-0479">Metal-binding</keyword>